<dbReference type="NCBIfam" id="NF003235">
    <property type="entry name" value="PRK04196.1"/>
    <property type="match status" value="1"/>
</dbReference>
<evidence type="ECO:0000256" key="8">
    <source>
        <dbReference type="HAMAP-Rule" id="MF_00310"/>
    </source>
</evidence>
<dbReference type="InterPro" id="IPR022879">
    <property type="entry name" value="V-ATPase_su_B/beta"/>
</dbReference>
<comment type="caution">
    <text evidence="12">The sequence shown here is derived from an EMBL/GenBank/DDBJ whole genome shotgun (WGS) entry which is preliminary data.</text>
</comment>
<dbReference type="Pfam" id="PF22919">
    <property type="entry name" value="ATP-synt_VA_C"/>
    <property type="match status" value="1"/>
</dbReference>
<dbReference type="SUPFAM" id="SSF47917">
    <property type="entry name" value="C-terminal domain of alpha and beta subunits of F1 ATP synthase"/>
    <property type="match status" value="1"/>
</dbReference>
<dbReference type="CDD" id="cd18112">
    <property type="entry name" value="ATP-synt_V_A-type_beta_C"/>
    <property type="match status" value="1"/>
</dbReference>
<organism evidence="12 13">
    <name type="scientific">Methanothermobacter defluvii</name>
    <dbReference type="NCBI Taxonomy" id="49339"/>
    <lineage>
        <taxon>Archaea</taxon>
        <taxon>Methanobacteriati</taxon>
        <taxon>Methanobacteriota</taxon>
        <taxon>Methanomada group</taxon>
        <taxon>Methanobacteria</taxon>
        <taxon>Methanobacteriales</taxon>
        <taxon>Methanobacteriaceae</taxon>
        <taxon>Methanothermobacter</taxon>
    </lineage>
</organism>
<evidence type="ECO:0000256" key="2">
    <source>
        <dbReference type="ARBA" id="ARBA00022448"/>
    </source>
</evidence>
<dbReference type="GO" id="GO:0033178">
    <property type="term" value="C:proton-transporting two-sector ATPase complex, catalytic domain"/>
    <property type="evidence" value="ECO:0007669"/>
    <property type="project" value="InterPro"/>
</dbReference>
<evidence type="ECO:0000256" key="3">
    <source>
        <dbReference type="ARBA" id="ARBA00022475"/>
    </source>
</evidence>
<evidence type="ECO:0000256" key="1">
    <source>
        <dbReference type="ARBA" id="ARBA00008936"/>
    </source>
</evidence>
<dbReference type="CDD" id="cd01135">
    <property type="entry name" value="V_A-ATPase_B"/>
    <property type="match status" value="1"/>
</dbReference>
<dbReference type="GO" id="GO:0046933">
    <property type="term" value="F:proton-transporting ATP synthase activity, rotational mechanism"/>
    <property type="evidence" value="ECO:0007669"/>
    <property type="project" value="UniProtKB-UniRule"/>
</dbReference>
<dbReference type="GO" id="GO:0005886">
    <property type="term" value="C:plasma membrane"/>
    <property type="evidence" value="ECO:0007669"/>
    <property type="project" value="UniProtKB-SubCell"/>
</dbReference>
<keyword evidence="5 8" id="KW-0406">Ion transport</keyword>
<dbReference type="InterPro" id="IPR005724">
    <property type="entry name" value="ATPase_A1-cplx_bsu"/>
</dbReference>
<evidence type="ECO:0000256" key="7">
    <source>
        <dbReference type="ARBA" id="ARBA00023310"/>
    </source>
</evidence>
<keyword evidence="4 8" id="KW-0375">Hydrogen ion transport</keyword>
<comment type="similarity">
    <text evidence="1 8">Belongs to the ATPase alpha/beta chains family.</text>
</comment>
<keyword evidence="3 8" id="KW-1003">Cell membrane</keyword>
<evidence type="ECO:0000313" key="13">
    <source>
        <dbReference type="Proteomes" id="UP000256864"/>
    </source>
</evidence>
<sequence>MNVNIKTREYTTVTEVSGPLMIVEGVEGVAYSEIVEIETPTGEKRRGQVLEVREDLAVVQVFEGTSDLNTETTKIRFTGETAKIGVSLDMMGRIFDGTGKPIDGGPEIIPEKELDINGSPMNPAAREFPAEFIQTGISTIDGMNTLVRGQKLPIFSGSGLPHNELAAQIARQAKVLAEESEFAVIFAAMGITHEEANYFMRDFERTGALERVTVFMNLADDPAIERIITPRMALTTAEYFAFEHDMHVLVILTDLTNYCEALREISAAREEVPGRRGYPGYMYTDLASLYERAGRIVGKEGSITQMPILVMPQDDITHPIPDLTGYITEGQIVLSRDLHRKGIYPPVDVLPSLSRLMSGGIGEGRTREDHSGVSDQLYSAYAEGRDLRDLMAVVGEEALTERDRKFLKFADEFEKRFITQARDEDRSIEETLNLGWELLSLLPRSELKRVREEHIPKYLPGAE</sequence>
<dbReference type="SUPFAM" id="SSF50615">
    <property type="entry name" value="N-terminal domain of alpha and beta subunits of F1 ATP synthase"/>
    <property type="match status" value="1"/>
</dbReference>
<keyword evidence="7 8" id="KW-0066">ATP synthesis</keyword>
<dbReference type="Pfam" id="PF00006">
    <property type="entry name" value="ATP-synt_ab"/>
    <property type="match status" value="1"/>
</dbReference>
<feature type="domain" description="ATPase F1/V1/A1 complex alpha/beta subunit N-terminal" evidence="10">
    <location>
        <begin position="13"/>
        <end position="79"/>
    </location>
</feature>
<feature type="domain" description="ATPase F1/V1/A1 complex alpha/beta subunit nucleotide-binding" evidence="9">
    <location>
        <begin position="136"/>
        <end position="354"/>
    </location>
</feature>
<dbReference type="InterPro" id="IPR055190">
    <property type="entry name" value="ATP-synt_VA_C"/>
</dbReference>
<dbReference type="Pfam" id="PF02874">
    <property type="entry name" value="ATP-synt_ab_N"/>
    <property type="match status" value="1"/>
</dbReference>
<dbReference type="PROSITE" id="PS00152">
    <property type="entry name" value="ATPASE_ALPHA_BETA"/>
    <property type="match status" value="1"/>
</dbReference>
<comment type="subunit">
    <text evidence="8">Has multiple subunits with at least A(3), B(3), C, D, E, F, H, I and proteolipid K(x).</text>
</comment>
<reference evidence="12 13" key="1">
    <citation type="submission" date="2018-07" db="EMBL/GenBank/DDBJ databases">
        <title>Genomic Encyclopedia of Type Strains, Phase IV (KMG-IV): sequencing the most valuable type-strain genomes for metagenomic binning, comparative biology and taxonomic classification.</title>
        <authorList>
            <person name="Goeker M."/>
        </authorList>
    </citation>
    <scope>NUCLEOTIDE SEQUENCE [LARGE SCALE GENOMIC DNA]</scope>
    <source>
        <strain evidence="12 13">DSM 7466</strain>
    </source>
</reference>
<feature type="domain" description="ATP synthase A/B type C-terminal" evidence="11">
    <location>
        <begin position="360"/>
        <end position="458"/>
    </location>
</feature>
<evidence type="ECO:0000259" key="10">
    <source>
        <dbReference type="Pfam" id="PF02874"/>
    </source>
</evidence>
<dbReference type="Gene3D" id="3.40.50.12240">
    <property type="match status" value="1"/>
</dbReference>
<dbReference type="EMBL" id="QREL01000001">
    <property type="protein sequence ID" value="REE28403.1"/>
    <property type="molecule type" value="Genomic_DNA"/>
</dbReference>
<dbReference type="CDD" id="cd18118">
    <property type="entry name" value="ATP-synt_V_A-type_beta_N"/>
    <property type="match status" value="1"/>
</dbReference>
<evidence type="ECO:0000256" key="5">
    <source>
        <dbReference type="ARBA" id="ARBA00023065"/>
    </source>
</evidence>
<dbReference type="PANTHER" id="PTHR43389:SF4">
    <property type="entry name" value="V-TYPE PROTON ATPASE SUBUNIT B"/>
    <property type="match status" value="1"/>
</dbReference>
<accession>A0A371ND17</accession>
<dbReference type="InterPro" id="IPR004100">
    <property type="entry name" value="ATPase_F1/V1/A1_a/bsu_N"/>
</dbReference>
<dbReference type="SUPFAM" id="SSF52540">
    <property type="entry name" value="P-loop containing nucleoside triphosphate hydrolases"/>
    <property type="match status" value="1"/>
</dbReference>
<keyword evidence="13" id="KW-1185">Reference proteome</keyword>
<keyword evidence="2 8" id="KW-0813">Transport</keyword>
<comment type="subcellular location">
    <subcellularLocation>
        <location evidence="8">Cell membrane</location>
        <topology evidence="8">Peripheral membrane protein</topology>
    </subcellularLocation>
</comment>
<protein>
    <recommendedName>
        <fullName evidence="8">A-type ATP synthase subunit B</fullName>
    </recommendedName>
</protein>
<dbReference type="RefSeq" id="WP_013296141.1">
    <property type="nucleotide sequence ID" value="NZ_QREL01000001.1"/>
</dbReference>
<evidence type="ECO:0000313" key="12">
    <source>
        <dbReference type="EMBL" id="REE28403.1"/>
    </source>
</evidence>
<dbReference type="InterPro" id="IPR000194">
    <property type="entry name" value="ATPase_F1/V1/A1_a/bsu_nucl-bd"/>
</dbReference>
<gene>
    <name evidence="8" type="primary">atpB</name>
    <name evidence="12" type="ORF">C7452_0412</name>
</gene>
<comment type="function">
    <text evidence="8">Component of the A-type ATP synthase that produces ATP from ADP in the presence of a proton gradient across the membrane. The B chain is a regulatory subunit.</text>
</comment>
<evidence type="ECO:0000259" key="9">
    <source>
        <dbReference type="Pfam" id="PF00006"/>
    </source>
</evidence>
<dbReference type="InterPro" id="IPR020003">
    <property type="entry name" value="ATPase_a/bsu_AS"/>
</dbReference>
<dbReference type="GO" id="GO:0005524">
    <property type="term" value="F:ATP binding"/>
    <property type="evidence" value="ECO:0007669"/>
    <property type="project" value="UniProtKB-UniRule"/>
</dbReference>
<keyword evidence="6 8" id="KW-0472">Membrane</keyword>
<dbReference type="HAMAP" id="MF_00310">
    <property type="entry name" value="ATP_synth_B_arch"/>
    <property type="match status" value="1"/>
</dbReference>
<proteinExistence type="inferred from homology"/>
<dbReference type="GO" id="GO:0042777">
    <property type="term" value="P:proton motive force-driven plasma membrane ATP synthesis"/>
    <property type="evidence" value="ECO:0007669"/>
    <property type="project" value="UniProtKB-UniRule"/>
</dbReference>
<dbReference type="InterPro" id="IPR036121">
    <property type="entry name" value="ATPase_F1/V1/A1_a/bsu_N_sf"/>
</dbReference>
<evidence type="ECO:0000256" key="6">
    <source>
        <dbReference type="ARBA" id="ARBA00023136"/>
    </source>
</evidence>
<dbReference type="PIRSF" id="PIRSF039114">
    <property type="entry name" value="V-ATPsynth_beta/V-ATPase_B"/>
    <property type="match status" value="1"/>
</dbReference>
<dbReference type="SMR" id="A0A371ND17"/>
<dbReference type="PANTHER" id="PTHR43389">
    <property type="entry name" value="V-TYPE PROTON ATPASE SUBUNIT B"/>
    <property type="match status" value="1"/>
</dbReference>
<name>A0A371ND17_9EURY</name>
<dbReference type="AlphaFoldDB" id="A0A371ND17"/>
<dbReference type="InterPro" id="IPR027417">
    <property type="entry name" value="P-loop_NTPase"/>
</dbReference>
<evidence type="ECO:0000256" key="4">
    <source>
        <dbReference type="ARBA" id="ARBA00022781"/>
    </source>
</evidence>
<dbReference type="NCBIfam" id="TIGR01041">
    <property type="entry name" value="ATP_syn_B_arch"/>
    <property type="match status" value="1"/>
</dbReference>
<dbReference type="GeneID" id="82297402"/>
<dbReference type="Proteomes" id="UP000256864">
    <property type="component" value="Unassembled WGS sequence"/>
</dbReference>
<evidence type="ECO:0000259" key="11">
    <source>
        <dbReference type="Pfam" id="PF22919"/>
    </source>
</evidence>